<organism evidence="2 3">
    <name type="scientific">Cohnella zeiphila</name>
    <dbReference type="NCBI Taxonomy" id="2761120"/>
    <lineage>
        <taxon>Bacteria</taxon>
        <taxon>Bacillati</taxon>
        <taxon>Bacillota</taxon>
        <taxon>Bacilli</taxon>
        <taxon>Bacillales</taxon>
        <taxon>Paenibacillaceae</taxon>
        <taxon>Cohnella</taxon>
    </lineage>
</organism>
<dbReference type="RefSeq" id="WP_185133339.1">
    <property type="nucleotide sequence ID" value="NZ_JACJVO010000052.1"/>
</dbReference>
<name>A0A7X0ST98_9BACL</name>
<dbReference type="Pfam" id="PF12867">
    <property type="entry name" value="DinB_2"/>
    <property type="match status" value="1"/>
</dbReference>
<evidence type="ECO:0000313" key="3">
    <source>
        <dbReference type="Proteomes" id="UP000564644"/>
    </source>
</evidence>
<comment type="caution">
    <text evidence="2">The sequence shown here is derived from an EMBL/GenBank/DDBJ whole genome shotgun (WGS) entry which is preliminary data.</text>
</comment>
<accession>A0A7X0ST98</accession>
<reference evidence="2 3" key="1">
    <citation type="submission" date="2020-08" db="EMBL/GenBank/DDBJ databases">
        <title>Cohnella phylogeny.</title>
        <authorList>
            <person name="Dunlap C."/>
        </authorList>
    </citation>
    <scope>NUCLEOTIDE SEQUENCE [LARGE SCALE GENOMIC DNA]</scope>
    <source>
        <strain evidence="2 3">CBP 2801</strain>
    </source>
</reference>
<evidence type="ECO:0000259" key="1">
    <source>
        <dbReference type="Pfam" id="PF12867"/>
    </source>
</evidence>
<feature type="domain" description="DinB-like" evidence="1">
    <location>
        <begin position="15"/>
        <end position="145"/>
    </location>
</feature>
<evidence type="ECO:0000313" key="2">
    <source>
        <dbReference type="EMBL" id="MBB6735688.1"/>
    </source>
</evidence>
<dbReference type="InterPro" id="IPR024775">
    <property type="entry name" value="DinB-like"/>
</dbReference>
<proteinExistence type="predicted"/>
<dbReference type="EMBL" id="JACJVO010000052">
    <property type="protein sequence ID" value="MBB6735688.1"/>
    <property type="molecule type" value="Genomic_DNA"/>
</dbReference>
<keyword evidence="3" id="KW-1185">Reference proteome</keyword>
<dbReference type="AlphaFoldDB" id="A0A7X0ST98"/>
<dbReference type="SUPFAM" id="SSF109854">
    <property type="entry name" value="DinB/YfiT-like putative metalloenzymes"/>
    <property type="match status" value="1"/>
</dbReference>
<gene>
    <name evidence="2" type="ORF">H7C18_32730</name>
</gene>
<dbReference type="InterPro" id="IPR034660">
    <property type="entry name" value="DinB/YfiT-like"/>
</dbReference>
<dbReference type="Gene3D" id="1.20.120.450">
    <property type="entry name" value="dinb family like domain"/>
    <property type="match status" value="1"/>
</dbReference>
<sequence length="162" mass="18889">MEAVNEMKKLLFEELEHAARTSAKLIARIDSKDWDYRPRDNMRTLLELARHVVSIPGVDSLIMQEKPEPDIRRREAEIAASGPEADKLNGWLDTGLQELRAYMDGLSDEDFLHRSTKPFYLPHGSVQAKWLIETTTHLFHHRAQLFNYMKALGYEINMFDLY</sequence>
<dbReference type="Proteomes" id="UP000564644">
    <property type="component" value="Unassembled WGS sequence"/>
</dbReference>
<protein>
    <submittedName>
        <fullName evidence="2">DinB family protein</fullName>
    </submittedName>
</protein>